<accession>A0A6M1TIP9</accession>
<dbReference type="Proteomes" id="UP000479132">
    <property type="component" value="Unassembled WGS sequence"/>
</dbReference>
<proteinExistence type="predicted"/>
<name>A0A6M1TIP9_9BACT</name>
<protein>
    <submittedName>
        <fullName evidence="1">Uncharacterized protein</fullName>
    </submittedName>
</protein>
<keyword evidence="2" id="KW-1185">Reference proteome</keyword>
<gene>
    <name evidence="1" type="ORF">G3569_16300</name>
</gene>
<reference evidence="1 2" key="1">
    <citation type="submission" date="2020-02" db="EMBL/GenBank/DDBJ databases">
        <title>Aliifodinibius halophilus 2W32, complete genome.</title>
        <authorList>
            <person name="Li Y."/>
            <person name="Wu S."/>
        </authorList>
    </citation>
    <scope>NUCLEOTIDE SEQUENCE [LARGE SCALE GENOMIC DNA]</scope>
    <source>
        <strain evidence="1 2">2W32</strain>
    </source>
</reference>
<comment type="caution">
    <text evidence="1">The sequence shown here is derived from an EMBL/GenBank/DDBJ whole genome shotgun (WGS) entry which is preliminary data.</text>
</comment>
<dbReference type="RefSeq" id="WP_165271147.1">
    <property type="nucleotide sequence ID" value="NZ_JAALLS010000027.1"/>
</dbReference>
<sequence length="55" mass="5783">MSFQNICFKMGLPFKKKNVKQSPSNGPAGTSLLSASPAGGFGVVYPQFIAPLPIL</sequence>
<evidence type="ECO:0000313" key="1">
    <source>
        <dbReference type="EMBL" id="NGP89922.1"/>
    </source>
</evidence>
<organism evidence="1 2">
    <name type="scientific">Fodinibius halophilus</name>
    <dbReference type="NCBI Taxonomy" id="1736908"/>
    <lineage>
        <taxon>Bacteria</taxon>
        <taxon>Pseudomonadati</taxon>
        <taxon>Balneolota</taxon>
        <taxon>Balneolia</taxon>
        <taxon>Balneolales</taxon>
        <taxon>Balneolaceae</taxon>
        <taxon>Fodinibius</taxon>
    </lineage>
</organism>
<dbReference type="EMBL" id="JAALLS010000027">
    <property type="protein sequence ID" value="NGP89922.1"/>
    <property type="molecule type" value="Genomic_DNA"/>
</dbReference>
<evidence type="ECO:0000313" key="2">
    <source>
        <dbReference type="Proteomes" id="UP000479132"/>
    </source>
</evidence>
<dbReference type="AlphaFoldDB" id="A0A6M1TIP9"/>